<evidence type="ECO:0000313" key="11">
    <source>
        <dbReference type="Proteomes" id="UP001215280"/>
    </source>
</evidence>
<evidence type="ECO:0000256" key="3">
    <source>
        <dbReference type="ARBA" id="ARBA00022552"/>
    </source>
</evidence>
<feature type="region of interest" description="Disordered" evidence="7">
    <location>
        <begin position="249"/>
        <end position="305"/>
    </location>
</feature>
<evidence type="ECO:0000256" key="7">
    <source>
        <dbReference type="SAM" id="MobiDB-lite"/>
    </source>
</evidence>
<feature type="binding site" evidence="6">
    <location>
        <position position="140"/>
    </location>
    <ligand>
        <name>S-adenosyl-L-methionine</name>
        <dbReference type="ChEBI" id="CHEBI:59789"/>
    </ligand>
</feature>
<accession>A0AAD7KF91</accession>
<dbReference type="InterPro" id="IPR022968">
    <property type="entry name" value="Tsr3-like"/>
</dbReference>
<sequence length="315" mass="34232">MGKKGSAAPEGTSTRPKRGRGGGGRGTGRGNSSHKGRPRDRTDGRPESAVDEVSDNREDADADADSDAEERVTIDVPVAMWDFDHCDPRRCSGKKLARLGLISELKVGARFRGVVVSPKGTQPISPADRDLILKGGLAVVECSWARLDDVPFNKIASPHERLLPYLLATNPTNYGKPWRLNCVEALAAAFYITGFPSYAERLLSGFGWAGAFYRVNRAFLERYAECASAKEVEEAQAAIMDELERSWEESRRGKDVERADGEAEDLLVANPNHRVDSGEDSGSGSEDEDEGNEEGLEPEGDALVRDMRVLAVGPD</sequence>
<comment type="subcellular location">
    <subcellularLocation>
        <location evidence="6">Cytoplasm</location>
    </subcellularLocation>
    <subcellularLocation>
        <location evidence="6">Nucleus</location>
    </subcellularLocation>
</comment>
<feature type="binding site" evidence="6">
    <location>
        <position position="178"/>
    </location>
    <ligand>
        <name>S-adenosyl-L-methionine</name>
        <dbReference type="ChEBI" id="CHEBI:59789"/>
    </ligand>
</feature>
<feature type="binding site" evidence="6">
    <location>
        <position position="163"/>
    </location>
    <ligand>
        <name>S-adenosyl-L-methionine</name>
        <dbReference type="ChEBI" id="CHEBI:59789"/>
    </ligand>
</feature>
<gene>
    <name evidence="6" type="primary">TSR3</name>
    <name evidence="10" type="ORF">DFH07DRAFT_792033</name>
</gene>
<evidence type="ECO:0000313" key="10">
    <source>
        <dbReference type="EMBL" id="KAJ7781942.1"/>
    </source>
</evidence>
<evidence type="ECO:0000256" key="2">
    <source>
        <dbReference type="ARBA" id="ARBA00022517"/>
    </source>
</evidence>
<dbReference type="Proteomes" id="UP001215280">
    <property type="component" value="Unassembled WGS sequence"/>
</dbReference>
<keyword evidence="6" id="KW-0539">Nucleus</keyword>
<dbReference type="Pfam" id="PF04068">
    <property type="entry name" value="Fer4_RLI"/>
    <property type="match status" value="1"/>
</dbReference>
<comment type="catalytic activity">
    <reaction evidence="6">
        <text>N(1)-methylpseudouridine(1191) in yeast 18S rRNA + S-adenosyl-L-methionine = N(1)-methyl-N(3)-[(3S)-3-amino-3-carboxypropyl]pseudouridine(1191) in yeast 18S rRNA + S-methyl-5'-thioadenosine + H(+)</text>
        <dbReference type="Rhea" id="RHEA:63300"/>
        <dbReference type="Rhea" id="RHEA-COMP:13852"/>
        <dbReference type="Rhea" id="RHEA-COMP:16309"/>
        <dbReference type="ChEBI" id="CHEBI:15378"/>
        <dbReference type="ChEBI" id="CHEBI:17509"/>
        <dbReference type="ChEBI" id="CHEBI:59789"/>
        <dbReference type="ChEBI" id="CHEBI:74890"/>
        <dbReference type="ChEBI" id="CHEBI:146234"/>
    </reaction>
</comment>
<protein>
    <recommendedName>
        <fullName evidence="6">18S rRNA aminocarboxypropyltransferase</fullName>
        <ecNumber evidence="6">2.5.1.157</ecNumber>
    </recommendedName>
</protein>
<name>A0AAD7KF91_9AGAR</name>
<dbReference type="GO" id="GO:0005737">
    <property type="term" value="C:cytoplasm"/>
    <property type="evidence" value="ECO:0007669"/>
    <property type="project" value="UniProtKB-SubCell"/>
</dbReference>
<evidence type="ECO:0000256" key="6">
    <source>
        <dbReference type="HAMAP-Rule" id="MF_03146"/>
    </source>
</evidence>
<comment type="similarity">
    <text evidence="6">Belongs to the TDD superfamily. TSR3 family.</text>
</comment>
<dbReference type="Pfam" id="PF04034">
    <property type="entry name" value="Ribo_biogen_C"/>
    <property type="match status" value="1"/>
</dbReference>
<evidence type="ECO:0000256" key="4">
    <source>
        <dbReference type="ARBA" id="ARBA00022679"/>
    </source>
</evidence>
<comment type="function">
    <text evidence="6">Aminocarboxypropyltransferase that catalyzes the aminocarboxypropyl transfer on pseudouridine at position 1191 (Psi1191) in 18S rRNA. It constitutes the last step in biosynthesis of the hypermodified N1-methyl-N3-(3-amino-3-carboxypropyl) pseudouridine (m1acp3-Psi) conserved in eukaryotic 18S rRNA.</text>
</comment>
<reference evidence="10" key="1">
    <citation type="submission" date="2023-03" db="EMBL/GenBank/DDBJ databases">
        <title>Massive genome expansion in bonnet fungi (Mycena s.s.) driven by repeated elements and novel gene families across ecological guilds.</title>
        <authorList>
            <consortium name="Lawrence Berkeley National Laboratory"/>
            <person name="Harder C.B."/>
            <person name="Miyauchi S."/>
            <person name="Viragh M."/>
            <person name="Kuo A."/>
            <person name="Thoen E."/>
            <person name="Andreopoulos B."/>
            <person name="Lu D."/>
            <person name="Skrede I."/>
            <person name="Drula E."/>
            <person name="Henrissat B."/>
            <person name="Morin E."/>
            <person name="Kohler A."/>
            <person name="Barry K."/>
            <person name="LaButti K."/>
            <person name="Morin E."/>
            <person name="Salamov A."/>
            <person name="Lipzen A."/>
            <person name="Mereny Z."/>
            <person name="Hegedus B."/>
            <person name="Baldrian P."/>
            <person name="Stursova M."/>
            <person name="Weitz H."/>
            <person name="Taylor A."/>
            <person name="Grigoriev I.V."/>
            <person name="Nagy L.G."/>
            <person name="Martin F."/>
            <person name="Kauserud H."/>
        </authorList>
    </citation>
    <scope>NUCLEOTIDE SEQUENCE</scope>
    <source>
        <strain evidence="10">CBHHK188m</strain>
    </source>
</reference>
<dbReference type="PANTHER" id="PTHR20426">
    <property type="entry name" value="RIBOSOME BIOGENESIS PROTEIN TSR3 HOMOLOG"/>
    <property type="match status" value="1"/>
</dbReference>
<evidence type="ECO:0000256" key="5">
    <source>
        <dbReference type="ARBA" id="ARBA00022691"/>
    </source>
</evidence>
<dbReference type="HAMAP" id="MF_01116">
    <property type="entry name" value="TSR3"/>
    <property type="match status" value="1"/>
</dbReference>
<dbReference type="InterPro" id="IPR007209">
    <property type="entry name" value="RNaseL-inhib-like_metal-bd_dom"/>
</dbReference>
<dbReference type="AlphaFoldDB" id="A0AAD7KF91"/>
<feature type="compositionally biased region" description="Basic and acidic residues" evidence="7">
    <location>
        <begin position="249"/>
        <end position="261"/>
    </location>
</feature>
<keyword evidence="3 6" id="KW-0698">rRNA processing</keyword>
<feature type="domain" description="16S/18S rRNA aminocarboxypropyltransferase Tsr3 C-terminal" evidence="8">
    <location>
        <begin position="114"/>
        <end position="239"/>
    </location>
</feature>
<keyword evidence="2 6" id="KW-0690">Ribosome biogenesis</keyword>
<feature type="binding site" evidence="6">
    <location>
        <position position="92"/>
    </location>
    <ligand>
        <name>S-adenosyl-L-methionine</name>
        <dbReference type="ChEBI" id="CHEBI:59789"/>
    </ligand>
</feature>
<keyword evidence="4 6" id="KW-0808">Transferase</keyword>
<feature type="compositionally biased region" description="Acidic residues" evidence="7">
    <location>
        <begin position="285"/>
        <end position="300"/>
    </location>
</feature>
<feature type="domain" description="RNase L inhibitor RLI-like possible metal-binding" evidence="9">
    <location>
        <begin position="76"/>
        <end position="109"/>
    </location>
</feature>
<keyword evidence="5 6" id="KW-0949">S-adenosyl-L-methionine</keyword>
<dbReference type="EC" id="2.5.1.157" evidence="6"/>
<dbReference type="PANTHER" id="PTHR20426:SF0">
    <property type="entry name" value="18S RRNA AMINOCARBOXYPROPYLTRANSFERASE"/>
    <property type="match status" value="1"/>
</dbReference>
<evidence type="ECO:0000256" key="1">
    <source>
        <dbReference type="ARBA" id="ARBA00022490"/>
    </source>
</evidence>
<dbReference type="GO" id="GO:0005634">
    <property type="term" value="C:nucleus"/>
    <property type="evidence" value="ECO:0007669"/>
    <property type="project" value="UniProtKB-SubCell"/>
</dbReference>
<keyword evidence="1 6" id="KW-0963">Cytoplasm</keyword>
<dbReference type="NCBIfam" id="NF002621">
    <property type="entry name" value="PRK02287.1"/>
    <property type="match status" value="1"/>
</dbReference>
<dbReference type="GO" id="GO:0106388">
    <property type="term" value="F:rRNA small subunit aminocarboxypropyltransferase activity"/>
    <property type="evidence" value="ECO:0007669"/>
    <property type="project" value="UniProtKB-EC"/>
</dbReference>
<organism evidence="10 11">
    <name type="scientific">Mycena maculata</name>
    <dbReference type="NCBI Taxonomy" id="230809"/>
    <lineage>
        <taxon>Eukaryota</taxon>
        <taxon>Fungi</taxon>
        <taxon>Dikarya</taxon>
        <taxon>Basidiomycota</taxon>
        <taxon>Agaricomycotina</taxon>
        <taxon>Agaricomycetes</taxon>
        <taxon>Agaricomycetidae</taxon>
        <taxon>Agaricales</taxon>
        <taxon>Marasmiineae</taxon>
        <taxon>Mycenaceae</taxon>
        <taxon>Mycena</taxon>
    </lineage>
</organism>
<dbReference type="GO" id="GO:0030490">
    <property type="term" value="P:maturation of SSU-rRNA"/>
    <property type="evidence" value="ECO:0007669"/>
    <property type="project" value="TreeGrafter"/>
</dbReference>
<dbReference type="GO" id="GO:0000455">
    <property type="term" value="P:enzyme-directed rRNA pseudouridine synthesis"/>
    <property type="evidence" value="ECO:0007669"/>
    <property type="project" value="UniProtKB-UniRule"/>
</dbReference>
<evidence type="ECO:0000259" key="9">
    <source>
        <dbReference type="Pfam" id="PF04068"/>
    </source>
</evidence>
<evidence type="ECO:0000259" key="8">
    <source>
        <dbReference type="Pfam" id="PF04034"/>
    </source>
</evidence>
<comment type="catalytic activity">
    <reaction evidence="6">
        <text>an N(1)-methylpseudouridine in rRNA + S-adenosyl-L-methionine = N(1)-methyl-N(3)-[(3S)-3-amino-3-carboxypropyl]pseudouridine in rRNA + S-methyl-5'-thioadenosine + H(+)</text>
        <dbReference type="Rhea" id="RHEA:63296"/>
        <dbReference type="Rhea" id="RHEA-COMP:11634"/>
        <dbReference type="Rhea" id="RHEA-COMP:16310"/>
        <dbReference type="ChEBI" id="CHEBI:15378"/>
        <dbReference type="ChEBI" id="CHEBI:17509"/>
        <dbReference type="ChEBI" id="CHEBI:59789"/>
        <dbReference type="ChEBI" id="CHEBI:74890"/>
        <dbReference type="ChEBI" id="CHEBI:146234"/>
        <dbReference type="EC" id="2.5.1.157"/>
    </reaction>
</comment>
<keyword evidence="11" id="KW-1185">Reference proteome</keyword>
<feature type="compositionally biased region" description="Basic and acidic residues" evidence="7">
    <location>
        <begin position="39"/>
        <end position="59"/>
    </location>
</feature>
<dbReference type="EMBL" id="JARJLG010000004">
    <property type="protein sequence ID" value="KAJ7781942.1"/>
    <property type="molecule type" value="Genomic_DNA"/>
</dbReference>
<comment type="caution">
    <text evidence="10">The sequence shown here is derived from an EMBL/GenBank/DDBJ whole genome shotgun (WGS) entry which is preliminary data.</text>
</comment>
<dbReference type="InterPro" id="IPR007177">
    <property type="entry name" value="Tsr3_C"/>
</dbReference>
<proteinExistence type="inferred from homology"/>
<dbReference type="GO" id="GO:1904047">
    <property type="term" value="F:S-adenosyl-L-methionine binding"/>
    <property type="evidence" value="ECO:0007669"/>
    <property type="project" value="UniProtKB-UniRule"/>
</dbReference>
<feature type="region of interest" description="Disordered" evidence="7">
    <location>
        <begin position="1"/>
        <end position="71"/>
    </location>
</feature>